<name>A0A4Y2JMY8_ARAVE</name>
<dbReference type="AlphaFoldDB" id="A0A4Y2JMY8"/>
<evidence type="ECO:0000313" key="1">
    <source>
        <dbReference type="EMBL" id="GBM90848.1"/>
    </source>
</evidence>
<proteinExistence type="predicted"/>
<evidence type="ECO:0000313" key="2">
    <source>
        <dbReference type="Proteomes" id="UP000499080"/>
    </source>
</evidence>
<gene>
    <name evidence="1" type="ORF">AVEN_49811_1</name>
</gene>
<accession>A0A4Y2JMY8</accession>
<dbReference type="Proteomes" id="UP000499080">
    <property type="component" value="Unassembled WGS sequence"/>
</dbReference>
<sequence>MGASLCTNTEFLANLQIVSLEEIKELSPIMFTGARFIGKSYPNLELELRGISGNCSDTLSIPKEVTSSSKQLAKADGRKGILTTPHKVLVDHPGFSAANKTLASAPSHFGQTLQGTERTPYYRTPSPCLHQLGYGQDWEGPAEKSTIKLLSQPRERTRRPRDARPRACKLGARYVETLACPSSSTSVRH</sequence>
<protein>
    <submittedName>
        <fullName evidence="1">Uncharacterized protein</fullName>
    </submittedName>
</protein>
<dbReference type="EMBL" id="BGPR01003657">
    <property type="protein sequence ID" value="GBM90848.1"/>
    <property type="molecule type" value="Genomic_DNA"/>
</dbReference>
<comment type="caution">
    <text evidence="1">The sequence shown here is derived from an EMBL/GenBank/DDBJ whole genome shotgun (WGS) entry which is preliminary data.</text>
</comment>
<keyword evidence="2" id="KW-1185">Reference proteome</keyword>
<organism evidence="1 2">
    <name type="scientific">Araneus ventricosus</name>
    <name type="common">Orbweaver spider</name>
    <name type="synonym">Epeira ventricosa</name>
    <dbReference type="NCBI Taxonomy" id="182803"/>
    <lineage>
        <taxon>Eukaryota</taxon>
        <taxon>Metazoa</taxon>
        <taxon>Ecdysozoa</taxon>
        <taxon>Arthropoda</taxon>
        <taxon>Chelicerata</taxon>
        <taxon>Arachnida</taxon>
        <taxon>Araneae</taxon>
        <taxon>Araneomorphae</taxon>
        <taxon>Entelegynae</taxon>
        <taxon>Araneoidea</taxon>
        <taxon>Araneidae</taxon>
        <taxon>Araneus</taxon>
    </lineage>
</organism>
<reference evidence="1 2" key="1">
    <citation type="journal article" date="2019" name="Sci. Rep.">
        <title>Orb-weaving spider Araneus ventricosus genome elucidates the spidroin gene catalogue.</title>
        <authorList>
            <person name="Kono N."/>
            <person name="Nakamura H."/>
            <person name="Ohtoshi R."/>
            <person name="Moran D.A.P."/>
            <person name="Shinohara A."/>
            <person name="Yoshida Y."/>
            <person name="Fujiwara M."/>
            <person name="Mori M."/>
            <person name="Tomita M."/>
            <person name="Arakawa K."/>
        </authorList>
    </citation>
    <scope>NUCLEOTIDE SEQUENCE [LARGE SCALE GENOMIC DNA]</scope>
</reference>